<dbReference type="Proteomes" id="UP000235965">
    <property type="component" value="Unassembled WGS sequence"/>
</dbReference>
<keyword evidence="6" id="KW-1185">Reference proteome</keyword>
<evidence type="ECO:0000313" key="5">
    <source>
        <dbReference type="EMBL" id="PNF15602.1"/>
    </source>
</evidence>
<dbReference type="PROSITE" id="PS50011">
    <property type="entry name" value="PROTEIN_KINASE_DOM"/>
    <property type="match status" value="1"/>
</dbReference>
<evidence type="ECO:0000256" key="2">
    <source>
        <dbReference type="ARBA" id="ARBA00016813"/>
    </source>
</evidence>
<dbReference type="OrthoDB" id="410920at2759"/>
<evidence type="ECO:0000313" key="6">
    <source>
        <dbReference type="Proteomes" id="UP000235965"/>
    </source>
</evidence>
<dbReference type="Pfam" id="PF00069">
    <property type="entry name" value="Pkinase"/>
    <property type="match status" value="1"/>
</dbReference>
<sequence length="646" mass="71492">ERQTERGLVYTGKVKQRLCLVLDCLCAHDFSSRNADLLNLQHYVIRQKKLSEKESIVIFYDTVRVVESLHKKNIVHRDLKLGNLVLNRCTHRVTITNFCLGKHLGSENDRLKDQRGSPAYISPDVLCGKPYLGKPSDMWALGVVLFTMLYGQFPFYDSSPTQLFNKIRAADYSIPSDGRVSGDTITLIRCLLVLEPKRRMTASEVLDFLSVIIANSKLGTYADELLQVVPDIDDSEEDKSEVKQCLQEEAGADRLDGLFQNTRQQEQNESQQYVGPSMMAAQCNRRVGHIPIQRIGQDAREVTRDELNQYQHLLHPVWTGKPLSVVSQPTRSLSHHSSVPQSLGGLPCGDTERIHSVTDTGNTSRVALPVASSSVNSQHPVHSYQAQPSQGLLNRHPVNVDRCVPVSHCPSNNTTAQCILNDSCLTQEVQNLTASQMQDNGDVGHNHPSSSVFQHRNACVPDGLDHQKQLHGSEALGSSNSRAEGVRNIMQGGHAGSGSQVEPVITSVILSHKDACVRQRQLSSFISSLGLTSAVTNPAVPCIRRETQSHSPQHTAALSLDCVRNSTSTRQGVSLSAQPSRYARDGRNSSVLQGLSQIRQSILRQCSISPQIRRNIVENLTLLLRARREANNRRITDDGSNGRRTN</sequence>
<dbReference type="EMBL" id="NEVH01025158">
    <property type="protein sequence ID" value="PNF15602.1"/>
    <property type="molecule type" value="Genomic_DNA"/>
</dbReference>
<evidence type="ECO:0000256" key="1">
    <source>
        <dbReference type="ARBA" id="ARBA00003412"/>
    </source>
</evidence>
<keyword evidence="5" id="KW-0418">Kinase</keyword>
<feature type="domain" description="Protein kinase" evidence="4">
    <location>
        <begin position="1"/>
        <end position="212"/>
    </location>
</feature>
<dbReference type="PROSITE" id="PS00108">
    <property type="entry name" value="PROTEIN_KINASE_ST"/>
    <property type="match status" value="1"/>
</dbReference>
<dbReference type="GO" id="GO:0005524">
    <property type="term" value="F:ATP binding"/>
    <property type="evidence" value="ECO:0007669"/>
    <property type="project" value="InterPro"/>
</dbReference>
<organism evidence="5 6">
    <name type="scientific">Cryptotermes secundus</name>
    <dbReference type="NCBI Taxonomy" id="105785"/>
    <lineage>
        <taxon>Eukaryota</taxon>
        <taxon>Metazoa</taxon>
        <taxon>Ecdysozoa</taxon>
        <taxon>Arthropoda</taxon>
        <taxon>Hexapoda</taxon>
        <taxon>Insecta</taxon>
        <taxon>Pterygota</taxon>
        <taxon>Neoptera</taxon>
        <taxon>Polyneoptera</taxon>
        <taxon>Dictyoptera</taxon>
        <taxon>Blattodea</taxon>
        <taxon>Blattoidea</taxon>
        <taxon>Termitoidae</taxon>
        <taxon>Kalotermitidae</taxon>
        <taxon>Cryptotermitinae</taxon>
        <taxon>Cryptotermes</taxon>
    </lineage>
</organism>
<dbReference type="SMART" id="SM00220">
    <property type="entry name" value="S_TKc"/>
    <property type="match status" value="1"/>
</dbReference>
<dbReference type="Gene3D" id="1.10.510.10">
    <property type="entry name" value="Transferase(Phosphotransferase) domain 1"/>
    <property type="match status" value="1"/>
</dbReference>
<evidence type="ECO:0000259" key="4">
    <source>
        <dbReference type="PROSITE" id="PS50011"/>
    </source>
</evidence>
<dbReference type="PANTHER" id="PTHR22961:SF16">
    <property type="entry name" value="SERINE_THREONINE-PROTEIN KINASE 40"/>
    <property type="match status" value="1"/>
</dbReference>
<protein>
    <recommendedName>
        <fullName evidence="2">Serine/threonine-protein kinase 40</fullName>
    </recommendedName>
</protein>
<keyword evidence="5" id="KW-0808">Transferase</keyword>
<accession>A0A2J7PGZ4</accession>
<dbReference type="InterPro" id="IPR008271">
    <property type="entry name" value="Ser/Thr_kinase_AS"/>
</dbReference>
<dbReference type="STRING" id="105785.A0A2J7PGZ4"/>
<gene>
    <name evidence="5" type="primary">STK40</name>
    <name evidence="5" type="ORF">B7P43_G15974</name>
</gene>
<dbReference type="SUPFAM" id="SSF56112">
    <property type="entry name" value="Protein kinase-like (PK-like)"/>
    <property type="match status" value="1"/>
</dbReference>
<feature type="compositionally biased region" description="Polar residues" evidence="3">
    <location>
        <begin position="569"/>
        <end position="579"/>
    </location>
</feature>
<proteinExistence type="predicted"/>
<dbReference type="GO" id="GO:0004672">
    <property type="term" value="F:protein kinase activity"/>
    <property type="evidence" value="ECO:0007669"/>
    <property type="project" value="InterPro"/>
</dbReference>
<feature type="non-terminal residue" evidence="5">
    <location>
        <position position="1"/>
    </location>
</feature>
<feature type="region of interest" description="Disordered" evidence="3">
    <location>
        <begin position="569"/>
        <end position="588"/>
    </location>
</feature>
<comment type="function">
    <text evidence="1">May be a negative regulator of NF-kappa-B and p53-mediated gene transcription.</text>
</comment>
<dbReference type="InterPro" id="IPR011009">
    <property type="entry name" value="Kinase-like_dom_sf"/>
</dbReference>
<dbReference type="InterPro" id="IPR000719">
    <property type="entry name" value="Prot_kinase_dom"/>
</dbReference>
<dbReference type="AlphaFoldDB" id="A0A2J7PGZ4"/>
<reference evidence="5 6" key="1">
    <citation type="submission" date="2017-12" db="EMBL/GenBank/DDBJ databases">
        <title>Hemimetabolous genomes reveal molecular basis of termite eusociality.</title>
        <authorList>
            <person name="Harrison M.C."/>
            <person name="Jongepier E."/>
            <person name="Robertson H.M."/>
            <person name="Arning N."/>
            <person name="Bitard-Feildel T."/>
            <person name="Chao H."/>
            <person name="Childers C.P."/>
            <person name="Dinh H."/>
            <person name="Doddapaneni H."/>
            <person name="Dugan S."/>
            <person name="Gowin J."/>
            <person name="Greiner C."/>
            <person name="Han Y."/>
            <person name="Hu H."/>
            <person name="Hughes D.S.T."/>
            <person name="Huylmans A.-K."/>
            <person name="Kemena C."/>
            <person name="Kremer L.P.M."/>
            <person name="Lee S.L."/>
            <person name="Lopez-Ezquerra A."/>
            <person name="Mallet L."/>
            <person name="Monroy-Kuhn J.M."/>
            <person name="Moser A."/>
            <person name="Murali S.C."/>
            <person name="Muzny D.M."/>
            <person name="Otani S."/>
            <person name="Piulachs M.-D."/>
            <person name="Poelchau M."/>
            <person name="Qu J."/>
            <person name="Schaub F."/>
            <person name="Wada-Katsumata A."/>
            <person name="Worley K.C."/>
            <person name="Xie Q."/>
            <person name="Ylla G."/>
            <person name="Poulsen M."/>
            <person name="Gibbs R.A."/>
            <person name="Schal C."/>
            <person name="Richards S."/>
            <person name="Belles X."/>
            <person name="Korb J."/>
            <person name="Bornberg-Bauer E."/>
        </authorList>
    </citation>
    <scope>NUCLEOTIDE SEQUENCE [LARGE SCALE GENOMIC DNA]</scope>
    <source>
        <tissue evidence="5">Whole body</tissue>
    </source>
</reference>
<dbReference type="PANTHER" id="PTHR22961">
    <property type="entry name" value="SER/THR PROTEIN KINASE-TRB"/>
    <property type="match status" value="1"/>
</dbReference>
<name>A0A2J7PGZ4_9NEOP</name>
<evidence type="ECO:0000256" key="3">
    <source>
        <dbReference type="SAM" id="MobiDB-lite"/>
    </source>
</evidence>
<dbReference type="InterPro" id="IPR024104">
    <property type="entry name" value="Tribbles/Ser_Thr_kinase_40"/>
</dbReference>
<dbReference type="InParanoid" id="A0A2J7PGZ4"/>
<comment type="caution">
    <text evidence="5">The sequence shown here is derived from an EMBL/GenBank/DDBJ whole genome shotgun (WGS) entry which is preliminary data.</text>
</comment>